<dbReference type="InterPro" id="IPR020084">
    <property type="entry name" value="NUDIX_hydrolase_CS"/>
</dbReference>
<dbReference type="AlphaFoldDB" id="A0A178MK78"/>
<keyword evidence="5 13" id="KW-0479">Metal-binding</keyword>
<evidence type="ECO:0000256" key="4">
    <source>
        <dbReference type="ARBA" id="ARBA00013297"/>
    </source>
</evidence>
<comment type="cofactor">
    <cofactor evidence="1 13">
        <name>Mg(2+)</name>
        <dbReference type="ChEBI" id="CHEBI:18420"/>
    </cofactor>
</comment>
<reference evidence="15 16" key="1">
    <citation type="submission" date="2016-04" db="EMBL/GenBank/DDBJ databases">
        <title>Draft genome sequence of freshwater magnetotactic bacteria Magnetospirillum marisnigri SP-1 and Magnetospirillum moscoviense BB-1.</title>
        <authorList>
            <person name="Koziaeva V."/>
            <person name="Dziuba M.V."/>
            <person name="Ivanov T.M."/>
            <person name="Kuznetsov B."/>
            <person name="Grouzdev D.S."/>
        </authorList>
    </citation>
    <scope>NUCLEOTIDE SEQUENCE [LARGE SCALE GENOMIC DNA]</scope>
    <source>
        <strain evidence="15 16">BB-1</strain>
    </source>
</reference>
<feature type="binding site" evidence="13">
    <location>
        <position position="111"/>
    </location>
    <ligand>
        <name>Mg(2+)</name>
        <dbReference type="ChEBI" id="CHEBI:18420"/>
        <label>1</label>
    </ligand>
</feature>
<name>A0A178MK78_9PROT</name>
<evidence type="ECO:0000256" key="5">
    <source>
        <dbReference type="ARBA" id="ARBA00022723"/>
    </source>
</evidence>
<sequence>MSQKRFSEDDVQILAKDTVFKGYFQIDRYRLRHRTFAGGWTAEITREIFERGHAVVVILYDPARDEVALIEQFRTGSLAAGWYPWLIECVAGIIDEGEHPDEVARREAKEEAGADPTHLVEIGAYLVTAGGSSETCRLYCAAVDCSTIEGLHGLEHEGEDIRVFTLPVTEAYQMVKDGRINNAMAVVAIQWLMLERDLLRQAWLDHAPA</sequence>
<evidence type="ECO:0000256" key="2">
    <source>
        <dbReference type="ARBA" id="ARBA00007482"/>
    </source>
</evidence>
<dbReference type="Gene3D" id="3.90.79.10">
    <property type="entry name" value="Nucleoside Triphosphate Pyrophosphohydrolase"/>
    <property type="match status" value="1"/>
</dbReference>
<dbReference type="GO" id="GO:0006753">
    <property type="term" value="P:nucleoside phosphate metabolic process"/>
    <property type="evidence" value="ECO:0007669"/>
    <property type="project" value="TreeGrafter"/>
</dbReference>
<keyword evidence="16" id="KW-1185">Reference proteome</keyword>
<dbReference type="GO" id="GO:0019144">
    <property type="term" value="F:ADP-sugar diphosphatase activity"/>
    <property type="evidence" value="ECO:0007669"/>
    <property type="project" value="TreeGrafter"/>
</dbReference>
<comment type="function">
    <text evidence="8">Acts on ADP-mannose and ADP-glucose as well as ADP-ribose. Prevents glycogen biosynthesis. The reaction catalyzed by this enzyme is a limiting step of the gluconeogenic process.</text>
</comment>
<protein>
    <recommendedName>
        <fullName evidence="4">ADP-ribose pyrophosphatase</fullName>
        <ecNumber evidence="3">3.6.1.13</ecNumber>
    </recommendedName>
    <alternativeName>
        <fullName evidence="9">ADP-ribose diphosphatase</fullName>
    </alternativeName>
    <alternativeName>
        <fullName evidence="11">ADP-ribose phosphohydrolase</fullName>
    </alternativeName>
    <alternativeName>
        <fullName evidence="10">Adenosine diphosphoribose pyrophosphatase</fullName>
    </alternativeName>
</protein>
<accession>A0A178MK78</accession>
<dbReference type="STRING" id="1437059.A6A05_15085"/>
<dbReference type="InterPro" id="IPR004385">
    <property type="entry name" value="NDP_pyrophosphatase"/>
</dbReference>
<dbReference type="NCBIfam" id="TIGR00052">
    <property type="entry name" value="nudix-type nucleoside diphosphatase, YffH/AdpP family"/>
    <property type="match status" value="1"/>
</dbReference>
<evidence type="ECO:0000256" key="7">
    <source>
        <dbReference type="ARBA" id="ARBA00022842"/>
    </source>
</evidence>
<organism evidence="15 16">
    <name type="scientific">Magnetospirillum moscoviense</name>
    <dbReference type="NCBI Taxonomy" id="1437059"/>
    <lineage>
        <taxon>Bacteria</taxon>
        <taxon>Pseudomonadati</taxon>
        <taxon>Pseudomonadota</taxon>
        <taxon>Alphaproteobacteria</taxon>
        <taxon>Rhodospirillales</taxon>
        <taxon>Rhodospirillaceae</taxon>
        <taxon>Magnetospirillum</taxon>
    </lineage>
</organism>
<dbReference type="PROSITE" id="PS51462">
    <property type="entry name" value="NUDIX"/>
    <property type="match status" value="1"/>
</dbReference>
<proteinExistence type="inferred from homology"/>
<dbReference type="Pfam" id="PF00293">
    <property type="entry name" value="NUDIX"/>
    <property type="match status" value="1"/>
</dbReference>
<keyword evidence="7 13" id="KW-0460">Magnesium</keyword>
<dbReference type="InterPro" id="IPR015797">
    <property type="entry name" value="NUDIX_hydrolase-like_dom_sf"/>
</dbReference>
<dbReference type="OrthoDB" id="5292471at2"/>
<feature type="binding site" evidence="13">
    <location>
        <position position="107"/>
    </location>
    <ligand>
        <name>Mg(2+)</name>
        <dbReference type="ChEBI" id="CHEBI:18420"/>
        <label>1</label>
    </ligand>
</feature>
<dbReference type="GO" id="GO:0046872">
    <property type="term" value="F:metal ion binding"/>
    <property type="evidence" value="ECO:0007669"/>
    <property type="project" value="UniProtKB-KW"/>
</dbReference>
<evidence type="ECO:0000256" key="10">
    <source>
        <dbReference type="ARBA" id="ARBA00030308"/>
    </source>
</evidence>
<keyword evidence="6" id="KW-0378">Hydrolase</keyword>
<dbReference type="EMBL" id="LWQU01000160">
    <property type="protein sequence ID" value="OAN48537.1"/>
    <property type="molecule type" value="Genomic_DNA"/>
</dbReference>
<feature type="binding site" evidence="13">
    <location>
        <position position="91"/>
    </location>
    <ligand>
        <name>Mg(2+)</name>
        <dbReference type="ChEBI" id="CHEBI:18420"/>
        <label>1</label>
    </ligand>
</feature>
<dbReference type="GO" id="GO:0005829">
    <property type="term" value="C:cytosol"/>
    <property type="evidence" value="ECO:0007669"/>
    <property type="project" value="TreeGrafter"/>
</dbReference>
<evidence type="ECO:0000256" key="8">
    <source>
        <dbReference type="ARBA" id="ARBA00025164"/>
    </source>
</evidence>
<dbReference type="PROSITE" id="PS00893">
    <property type="entry name" value="NUDIX_BOX"/>
    <property type="match status" value="1"/>
</dbReference>
<comment type="similarity">
    <text evidence="2">Belongs to the Nudix hydrolase family. NudF subfamily.</text>
</comment>
<evidence type="ECO:0000256" key="13">
    <source>
        <dbReference type="PIRSR" id="PIRSR604385-2"/>
    </source>
</evidence>
<gene>
    <name evidence="15" type="primary">nudF</name>
    <name evidence="15" type="ORF">A6A05_15085</name>
</gene>
<dbReference type="CDD" id="cd24155">
    <property type="entry name" value="NUDIX_ADPRase"/>
    <property type="match status" value="1"/>
</dbReference>
<evidence type="ECO:0000256" key="9">
    <source>
        <dbReference type="ARBA" id="ARBA00030162"/>
    </source>
</evidence>
<dbReference type="PANTHER" id="PTHR11839">
    <property type="entry name" value="UDP/ADP-SUGAR PYROPHOSPHATASE"/>
    <property type="match status" value="1"/>
</dbReference>
<evidence type="ECO:0000256" key="11">
    <source>
        <dbReference type="ARBA" id="ARBA00033056"/>
    </source>
</evidence>
<feature type="domain" description="Nudix hydrolase" evidence="14">
    <location>
        <begin position="50"/>
        <end position="188"/>
    </location>
</feature>
<evidence type="ECO:0000313" key="15">
    <source>
        <dbReference type="EMBL" id="OAN48537.1"/>
    </source>
</evidence>
<comment type="catalytic activity">
    <reaction evidence="12">
        <text>ADP-D-ribose + H2O = D-ribose 5-phosphate + AMP + 2 H(+)</text>
        <dbReference type="Rhea" id="RHEA:10412"/>
        <dbReference type="ChEBI" id="CHEBI:15377"/>
        <dbReference type="ChEBI" id="CHEBI:15378"/>
        <dbReference type="ChEBI" id="CHEBI:57967"/>
        <dbReference type="ChEBI" id="CHEBI:78346"/>
        <dbReference type="ChEBI" id="CHEBI:456215"/>
        <dbReference type="EC" id="3.6.1.13"/>
    </reaction>
</comment>
<dbReference type="GO" id="GO:0019693">
    <property type="term" value="P:ribose phosphate metabolic process"/>
    <property type="evidence" value="ECO:0007669"/>
    <property type="project" value="TreeGrafter"/>
</dbReference>
<evidence type="ECO:0000313" key="16">
    <source>
        <dbReference type="Proteomes" id="UP000078543"/>
    </source>
</evidence>
<evidence type="ECO:0000259" key="14">
    <source>
        <dbReference type="PROSITE" id="PS51462"/>
    </source>
</evidence>
<dbReference type="PANTHER" id="PTHR11839:SF5">
    <property type="entry name" value="ADP-RIBOSE PYROPHOSPHATASE"/>
    <property type="match status" value="1"/>
</dbReference>
<evidence type="ECO:0000256" key="1">
    <source>
        <dbReference type="ARBA" id="ARBA00001946"/>
    </source>
</evidence>
<feature type="binding site" evidence="13">
    <location>
        <position position="159"/>
    </location>
    <ligand>
        <name>Mg(2+)</name>
        <dbReference type="ChEBI" id="CHEBI:18420"/>
        <label>1</label>
    </ligand>
</feature>
<evidence type="ECO:0000256" key="6">
    <source>
        <dbReference type="ARBA" id="ARBA00022801"/>
    </source>
</evidence>
<dbReference type="GO" id="GO:0047631">
    <property type="term" value="F:ADP-ribose diphosphatase activity"/>
    <property type="evidence" value="ECO:0007669"/>
    <property type="project" value="UniProtKB-EC"/>
</dbReference>
<dbReference type="SUPFAM" id="SSF55811">
    <property type="entry name" value="Nudix"/>
    <property type="match status" value="1"/>
</dbReference>
<comment type="caution">
    <text evidence="15">The sequence shown here is derived from an EMBL/GenBank/DDBJ whole genome shotgun (WGS) entry which is preliminary data.</text>
</comment>
<dbReference type="EC" id="3.6.1.13" evidence="3"/>
<dbReference type="Proteomes" id="UP000078543">
    <property type="component" value="Unassembled WGS sequence"/>
</dbReference>
<dbReference type="InterPro" id="IPR000086">
    <property type="entry name" value="NUDIX_hydrolase_dom"/>
</dbReference>
<evidence type="ECO:0000256" key="12">
    <source>
        <dbReference type="ARBA" id="ARBA00049546"/>
    </source>
</evidence>
<evidence type="ECO:0000256" key="3">
    <source>
        <dbReference type="ARBA" id="ARBA00012453"/>
    </source>
</evidence>
<dbReference type="RefSeq" id="WP_068502789.1">
    <property type="nucleotide sequence ID" value="NZ_LWQU01000160.1"/>
</dbReference>